<comment type="caution">
    <text evidence="11">The sequence shown here is derived from an EMBL/GenBank/DDBJ whole genome shotgun (WGS) entry which is preliminary data.</text>
</comment>
<feature type="region of interest" description="Disordered" evidence="7">
    <location>
        <begin position="418"/>
        <end position="481"/>
    </location>
</feature>
<evidence type="ECO:0000259" key="8">
    <source>
        <dbReference type="Pfam" id="PF04118"/>
    </source>
</evidence>
<accession>A0AAD9KTZ4</accession>
<dbReference type="GO" id="GO:0000139">
    <property type="term" value="C:Golgi membrane"/>
    <property type="evidence" value="ECO:0007669"/>
    <property type="project" value="UniProtKB-SubCell"/>
</dbReference>
<feature type="domain" description="DOP1 N-terminal" evidence="8">
    <location>
        <begin position="15"/>
        <end position="83"/>
    </location>
</feature>
<evidence type="ECO:0000256" key="2">
    <source>
        <dbReference type="ARBA" id="ARBA00022448"/>
    </source>
</evidence>
<evidence type="ECO:0000256" key="5">
    <source>
        <dbReference type="ARBA" id="ARBA00023136"/>
    </source>
</evidence>
<dbReference type="GO" id="GO:0005768">
    <property type="term" value="C:endosome"/>
    <property type="evidence" value="ECO:0007669"/>
    <property type="project" value="TreeGrafter"/>
</dbReference>
<sequence length="1585" mass="176973">MSITHYLNSTYDPQVEALCVSVQDSSVLVQRSALDLVLVGFPVHNSQLTRLDMVKVATAVIKVLLRRDMSLNRRLYAWILGTDASGAPLHLANQPDLRVPPTIERLDSFSSTHEYTAGYFNVYSKELLVRAVKNCIREGRKGNDVMSPDLECSSGKAANLRPFKILMSLLDKPEIGPIILEDMLIDIFRYTYKECVGKAAWEDAVDGKCKSEVSPDWPQDALHKALQQKCVQKAAQSEVIKMANLLFGAFEPYFMWDFIGRAFEKACSQQQDEQKDEEMEEEEEVTFTELTVLVNFLLDKVPLETFLETQTEHLPELLRQIMGSLQQHCDKMTDRELVRGLELCSKILTKVQPSVTPAGGYSSGDTSGPDSPVRQVNISPTSPVRMWRRKTESESDLGQPAVTLRERLRCQSESNVCRITDGEDSSDSSDEAQNRDDRRHGSIPKEGQGKKKGDGKENDGKKAVEQKEEDQSCGDAPVTNAVTMPSEESFSDFVQYEVSQQASEGLRLPRKQVPRTLMQACVESFHSLFHTILVTHIVKDTQLLDIVLDQLCRDSTTESPLSPDGHLTAQIRLDNLSDDVCEAFNCACQLLVDFSSFPMYCIDQMRVIRNSTSVEDEVTFPDWLKLLITSSCFLDNFAIQTTAISTMLDLIGLTLSTMDERWTSGQDVTDAILHGHCRGASVGQTVSVVIVPSVTQTYLGYIDNKTNFYKVSPSRIVAGRLWHYLGDKTIYGHQRCVDLLYQLHQLAPTRWHCEDVIGNALLSEDKNEKIAAHKKFSILWNLLRDKTTQGGTPRKTVRSFDRSMFVMLDSLQMDTHPCHVVTQTWLSHAIQRGDIARLLEPLLLILLHPDTARISIQHVNIHQAKRVRLSVDSANDVTDSAEAKIYAISSEGGNVMYHVSSDTRHPSVSKSVERLHAFALTSVTDGRLATHTARTLTDMEFHFDKVNPLDLNVRVNPFVMGESPVDRGSIDGGAPPSPGMLKDIHNARRLDAEICRKEGIFFDEEDGEDEVDNAMEAMEDTTDTAEDIVESILQEMIETVLDIGDDVDVDVNTESSTYGDTSSISSRTSVNIDQTDDAMDDIKESLLGVHSKDYNNSVIVDDLFTGADTPDGDTDMQSGTESEPWPSQVHPLHTHILLYSQKYDAHRTLYALSTFKSMLAASPKLMCAMATTSVFNTHSQHLEELHKLLVRHRRSVFGKNFFGEIANDASLSSYHSNMYVEILISICLYFVRSYYPNLMRSKLTSAELEANKQVQILSCEVLTLLLSELASLTRNSGKGFATYIGDLLVRCKVQKALLHCLLASVHNARQKVNPSGSHSHFTDVIVSFNEDSADTSEVFQVHLLKLVRVIIILEEQIRRAKSDADHSIAFPLPTGWEKVRVNFQPSLTSVQYQPAMPVICQGMLLSAILSALRQQHLCYVHQHWIAMVTSVMPYMGRALSVVVTTVIGQLCHNIEQLAQQYETTESRVGSSGQLQQVPPDHVINMLEEMTSLCHYCLLDSGQQEVSLGQSLAAVTNNLINDTSTNLLTNLLHVFTPTTGSRVSHCNNAVQCNAMQCNAMQCNAMQCNAMQCNAMQCNAMQCNAMQ</sequence>
<feature type="domain" description="DOP1-like TPR" evidence="10">
    <location>
        <begin position="1130"/>
        <end position="1499"/>
    </location>
</feature>
<feature type="compositionally biased region" description="Polar residues" evidence="7">
    <location>
        <begin position="363"/>
        <end position="382"/>
    </location>
</feature>
<evidence type="ECO:0000256" key="4">
    <source>
        <dbReference type="ARBA" id="ARBA00023034"/>
    </source>
</evidence>
<evidence type="ECO:0000256" key="1">
    <source>
        <dbReference type="ARBA" id="ARBA00004395"/>
    </source>
</evidence>
<dbReference type="GO" id="GO:0006895">
    <property type="term" value="P:Golgi to endosome transport"/>
    <property type="evidence" value="ECO:0007669"/>
    <property type="project" value="InterPro"/>
</dbReference>
<evidence type="ECO:0000259" key="9">
    <source>
        <dbReference type="Pfam" id="PF24597"/>
    </source>
</evidence>
<evidence type="ECO:0000313" key="11">
    <source>
        <dbReference type="EMBL" id="KAK2177329.1"/>
    </source>
</evidence>
<comment type="subcellular location">
    <subcellularLocation>
        <location evidence="1">Golgi apparatus membrane</location>
        <topology evidence="1">Peripheral membrane protein</topology>
    </subcellularLocation>
</comment>
<name>A0AAD9KTZ4_RIDPI</name>
<dbReference type="Pfam" id="PF24597">
    <property type="entry name" value="TPR_DOP1_M"/>
    <property type="match status" value="1"/>
</dbReference>
<feature type="region of interest" description="Disordered" evidence="7">
    <location>
        <begin position="354"/>
        <end position="400"/>
    </location>
</feature>
<feature type="region of interest" description="Disordered" evidence="7">
    <location>
        <begin position="1106"/>
        <end position="1128"/>
    </location>
</feature>
<dbReference type="GO" id="GO:0005829">
    <property type="term" value="C:cytosol"/>
    <property type="evidence" value="ECO:0007669"/>
    <property type="project" value="GOC"/>
</dbReference>
<gene>
    <name evidence="11" type="ORF">NP493_607g01042</name>
</gene>
<dbReference type="PANTHER" id="PTHR14042:SF24">
    <property type="entry name" value="PROTEIN DOPEY-1 HOMOLOG"/>
    <property type="match status" value="1"/>
</dbReference>
<dbReference type="InterPro" id="IPR007249">
    <property type="entry name" value="DOP1_N"/>
</dbReference>
<dbReference type="InterPro" id="IPR056458">
    <property type="entry name" value="TPR_DOP1_M"/>
</dbReference>
<dbReference type="Proteomes" id="UP001209878">
    <property type="component" value="Unassembled WGS sequence"/>
</dbReference>
<feature type="domain" description="DOP1-like middle TPR" evidence="9">
    <location>
        <begin position="119"/>
        <end position="353"/>
    </location>
</feature>
<keyword evidence="12" id="KW-1185">Reference proteome</keyword>
<keyword evidence="5" id="KW-0472">Membrane</keyword>
<dbReference type="Pfam" id="PF24601">
    <property type="entry name" value="TPR_DOP1"/>
    <property type="match status" value="1"/>
</dbReference>
<dbReference type="GO" id="GO:0015031">
    <property type="term" value="P:protein transport"/>
    <property type="evidence" value="ECO:0007669"/>
    <property type="project" value="UniProtKB-KW"/>
</dbReference>
<dbReference type="InterPro" id="IPR056459">
    <property type="entry name" value="TPR_DOP1"/>
</dbReference>
<organism evidence="11 12">
    <name type="scientific">Ridgeia piscesae</name>
    <name type="common">Tubeworm</name>
    <dbReference type="NCBI Taxonomy" id="27915"/>
    <lineage>
        <taxon>Eukaryota</taxon>
        <taxon>Metazoa</taxon>
        <taxon>Spiralia</taxon>
        <taxon>Lophotrochozoa</taxon>
        <taxon>Annelida</taxon>
        <taxon>Polychaeta</taxon>
        <taxon>Sedentaria</taxon>
        <taxon>Canalipalpata</taxon>
        <taxon>Sabellida</taxon>
        <taxon>Siboglinidae</taxon>
        <taxon>Ridgeia</taxon>
    </lineage>
</organism>
<keyword evidence="2" id="KW-0813">Transport</keyword>
<dbReference type="InterPro" id="IPR040314">
    <property type="entry name" value="DOP1"/>
</dbReference>
<keyword evidence="4" id="KW-0333">Golgi apparatus</keyword>
<evidence type="ECO:0000256" key="7">
    <source>
        <dbReference type="SAM" id="MobiDB-lite"/>
    </source>
</evidence>
<protein>
    <submittedName>
        <fullName evidence="11">Uncharacterized protein</fullName>
    </submittedName>
</protein>
<dbReference type="Pfam" id="PF04118">
    <property type="entry name" value="Dopey_N"/>
    <property type="match status" value="1"/>
</dbReference>
<evidence type="ECO:0000313" key="12">
    <source>
        <dbReference type="Proteomes" id="UP001209878"/>
    </source>
</evidence>
<keyword evidence="3" id="KW-0653">Protein transport</keyword>
<dbReference type="EMBL" id="JAODUO010000606">
    <property type="protein sequence ID" value="KAK2177329.1"/>
    <property type="molecule type" value="Genomic_DNA"/>
</dbReference>
<dbReference type="GO" id="GO:0005802">
    <property type="term" value="C:trans-Golgi network"/>
    <property type="evidence" value="ECO:0007669"/>
    <property type="project" value="TreeGrafter"/>
</dbReference>
<feature type="compositionally biased region" description="Basic and acidic residues" evidence="7">
    <location>
        <begin position="447"/>
        <end position="470"/>
    </location>
</feature>
<reference evidence="11" key="1">
    <citation type="journal article" date="2023" name="Mol. Biol. Evol.">
        <title>Third-Generation Sequencing Reveals the Adaptive Role of the Epigenome in Three Deep-Sea Polychaetes.</title>
        <authorList>
            <person name="Perez M."/>
            <person name="Aroh O."/>
            <person name="Sun Y."/>
            <person name="Lan Y."/>
            <person name="Juniper S.K."/>
            <person name="Young C.R."/>
            <person name="Angers B."/>
            <person name="Qian P.Y."/>
        </authorList>
    </citation>
    <scope>NUCLEOTIDE SEQUENCE</scope>
    <source>
        <strain evidence="11">R07B-5</strain>
    </source>
</reference>
<dbReference type="PANTHER" id="PTHR14042">
    <property type="entry name" value="DOPEY-RELATED"/>
    <property type="match status" value="1"/>
</dbReference>
<comment type="similarity">
    <text evidence="6">Belongs to the DOP1 family.</text>
</comment>
<evidence type="ECO:0000259" key="10">
    <source>
        <dbReference type="Pfam" id="PF24601"/>
    </source>
</evidence>
<evidence type="ECO:0000256" key="6">
    <source>
        <dbReference type="ARBA" id="ARBA00046326"/>
    </source>
</evidence>
<evidence type="ECO:0000256" key="3">
    <source>
        <dbReference type="ARBA" id="ARBA00022927"/>
    </source>
</evidence>
<proteinExistence type="inferred from homology"/>